<keyword evidence="1" id="KW-0812">Transmembrane</keyword>
<proteinExistence type="predicted"/>
<reference evidence="2 3" key="1">
    <citation type="journal article" date="2015" name="Nature">
        <title>rRNA introns, odd ribosomes, and small enigmatic genomes across a large radiation of phyla.</title>
        <authorList>
            <person name="Brown C.T."/>
            <person name="Hug L.A."/>
            <person name="Thomas B.C."/>
            <person name="Sharon I."/>
            <person name="Castelle C.J."/>
            <person name="Singh A."/>
            <person name="Wilkins M.J."/>
            <person name="Williams K.H."/>
            <person name="Banfield J.F."/>
        </authorList>
    </citation>
    <scope>NUCLEOTIDE SEQUENCE [LARGE SCALE GENOMIC DNA]</scope>
</reference>
<organism evidence="2 3">
    <name type="scientific">Candidatus Daviesbacteria bacterium GW2011_GWB1_36_5</name>
    <dbReference type="NCBI Taxonomy" id="1618426"/>
    <lineage>
        <taxon>Bacteria</taxon>
        <taxon>Candidatus Daviesiibacteriota</taxon>
    </lineage>
</organism>
<dbReference type="Proteomes" id="UP000034492">
    <property type="component" value="Unassembled WGS sequence"/>
</dbReference>
<evidence type="ECO:0000313" key="2">
    <source>
        <dbReference type="EMBL" id="KKQ10488.1"/>
    </source>
</evidence>
<evidence type="ECO:0000256" key="1">
    <source>
        <dbReference type="SAM" id="Phobius"/>
    </source>
</evidence>
<keyword evidence="1" id="KW-0472">Membrane</keyword>
<accession>A0A0G0EUA0</accession>
<gene>
    <name evidence="2" type="ORF">US19_C0004G0036</name>
</gene>
<sequence length="82" mass="9290">MERLQISKTDIAIAGLAILTTSFGLKLMVDTDRQMQEDKKVCIEAGQIDQKGNRLDGFIEGRGCERFFPKQIIFYPYGMGGW</sequence>
<feature type="transmembrane region" description="Helical" evidence="1">
    <location>
        <begin position="12"/>
        <end position="29"/>
    </location>
</feature>
<dbReference type="AlphaFoldDB" id="A0A0G0EUA0"/>
<keyword evidence="1" id="KW-1133">Transmembrane helix</keyword>
<evidence type="ECO:0000313" key="3">
    <source>
        <dbReference type="Proteomes" id="UP000034492"/>
    </source>
</evidence>
<name>A0A0G0EUA0_9BACT</name>
<protein>
    <submittedName>
        <fullName evidence="2">Uncharacterized protein</fullName>
    </submittedName>
</protein>
<comment type="caution">
    <text evidence="2">The sequence shown here is derived from an EMBL/GenBank/DDBJ whole genome shotgun (WGS) entry which is preliminary data.</text>
</comment>
<dbReference type="EMBL" id="LBSA01000004">
    <property type="protein sequence ID" value="KKQ10488.1"/>
    <property type="molecule type" value="Genomic_DNA"/>
</dbReference>